<dbReference type="EMBL" id="BLAY01000067">
    <property type="protein sequence ID" value="GET39528.1"/>
    <property type="molecule type" value="Genomic_DNA"/>
</dbReference>
<evidence type="ECO:0000256" key="1">
    <source>
        <dbReference type="SAM" id="SignalP"/>
    </source>
</evidence>
<feature type="chain" id="PRO_5043315663" evidence="1">
    <location>
        <begin position="36"/>
        <end position="280"/>
    </location>
</feature>
<organism evidence="2 3">
    <name type="scientific">Microseira wollei NIES-4236</name>
    <dbReference type="NCBI Taxonomy" id="2530354"/>
    <lineage>
        <taxon>Bacteria</taxon>
        <taxon>Bacillati</taxon>
        <taxon>Cyanobacteriota</taxon>
        <taxon>Cyanophyceae</taxon>
        <taxon>Oscillatoriophycideae</taxon>
        <taxon>Aerosakkonematales</taxon>
        <taxon>Aerosakkonemataceae</taxon>
        <taxon>Microseira</taxon>
    </lineage>
</organism>
<dbReference type="AlphaFoldDB" id="A0AAV3XBG5"/>
<dbReference type="RefSeq" id="WP_226584913.1">
    <property type="nucleotide sequence ID" value="NZ_BLAY01000067.1"/>
</dbReference>
<reference evidence="2" key="1">
    <citation type="submission" date="2019-10" db="EMBL/GenBank/DDBJ databases">
        <title>Draft genome sequece of Microseira wollei NIES-4236.</title>
        <authorList>
            <person name="Yamaguchi H."/>
            <person name="Suzuki S."/>
            <person name="Kawachi M."/>
        </authorList>
    </citation>
    <scope>NUCLEOTIDE SEQUENCE</scope>
    <source>
        <strain evidence="2">NIES-4236</strain>
    </source>
</reference>
<feature type="signal peptide" evidence="1">
    <location>
        <begin position="1"/>
        <end position="35"/>
    </location>
</feature>
<protein>
    <submittedName>
        <fullName evidence="2">Uncharacterized protein</fullName>
    </submittedName>
</protein>
<gene>
    <name evidence="2" type="ORF">MiSe_42980</name>
</gene>
<keyword evidence="3" id="KW-1185">Reference proteome</keyword>
<evidence type="ECO:0000313" key="2">
    <source>
        <dbReference type="EMBL" id="GET39528.1"/>
    </source>
</evidence>
<sequence>MTKFSSLIKRLATTLMVVLTVFSAVCLLSTNPAFANPDTSSPWVIQKSLSWTRWAPAPYLRWDVYNDLDNRVQLVADPTTKSAVYFLKSDGSVGYRNVDHNVNKTFPGITAKQIAVGKNGRLWAITTDGRWARWAPAPYQRWDIYNDLDNRVQLVGDPQSEGGIYFRKADGSVGFRNVDHNVNKTFPGITAKQIAVGKNGRLWAITTDGRWARWAPEPYLRWDIYNDLDNRVQLVGDPQSEGGIYFRKADGSVGFRNVDQNINKAYPGVVATDITVSDPA</sequence>
<comment type="caution">
    <text evidence="2">The sequence shown here is derived from an EMBL/GenBank/DDBJ whole genome shotgun (WGS) entry which is preliminary data.</text>
</comment>
<accession>A0AAV3XBG5</accession>
<proteinExistence type="predicted"/>
<keyword evidence="1" id="KW-0732">Signal</keyword>
<name>A0AAV3XBG5_9CYAN</name>
<evidence type="ECO:0000313" key="3">
    <source>
        <dbReference type="Proteomes" id="UP001050975"/>
    </source>
</evidence>
<dbReference type="Proteomes" id="UP001050975">
    <property type="component" value="Unassembled WGS sequence"/>
</dbReference>